<accession>A0A1C3TT29</accession>
<evidence type="ECO:0000313" key="2">
    <source>
        <dbReference type="Proteomes" id="UP000093071"/>
    </source>
</evidence>
<evidence type="ECO:0000313" key="1">
    <source>
        <dbReference type="EMBL" id="SCB06407.1"/>
    </source>
</evidence>
<reference evidence="2" key="1">
    <citation type="submission" date="2016-07" db="EMBL/GenBank/DDBJ databases">
        <authorList>
            <person name="Jaenicke Sebastian"/>
        </authorList>
    </citation>
    <scope>NUCLEOTIDE SEQUENCE [LARGE SCALE GENOMIC DNA]</scope>
</reference>
<protein>
    <submittedName>
        <fullName evidence="1">Uncharacterized protein</fullName>
    </submittedName>
</protein>
<dbReference type="AlphaFoldDB" id="A0A1C3TT29"/>
<dbReference type="PATRIC" id="fig|1261556.5.peg.3885"/>
<dbReference type="Proteomes" id="UP000093071">
    <property type="component" value="Chromosome I"/>
</dbReference>
<dbReference type="SUPFAM" id="SSF52540">
    <property type="entry name" value="P-loop containing nucleoside triphosphate hydrolases"/>
    <property type="match status" value="1"/>
</dbReference>
<sequence length="252" mass="29199">MRRRIPDFFNFMKVEQQIAWEERLWCVHAWGSSGAPNSGAYRKICAFYKIPFSTYHPGITFDWVCKTAIEQIKSLPTQGFAFDYMFVDESQDFPDSFFELCELVTSGAVHIAGDIFQSIFDENIVDHIEPDYLLSKCYRTDPRTLMFAHALGMGLFETPKLRWLDDREWAACGYIIDHDVPNGVYRLSREPLRRFEDIESANFKSMDLLEIGGDFYTNASHAVLDAIRDIRHNNETVTPDLISTLLQPSRRI</sequence>
<gene>
    <name evidence="1" type="ORF">BN444_01309</name>
</gene>
<proteinExistence type="predicted"/>
<dbReference type="InterPro" id="IPR027417">
    <property type="entry name" value="P-loop_NTPase"/>
</dbReference>
<dbReference type="EMBL" id="LT604072">
    <property type="protein sequence ID" value="SCB06407.1"/>
    <property type="molecule type" value="Genomic_DNA"/>
</dbReference>
<name>A0A1C3TT29_XANCT</name>
<organism evidence="1 2">
    <name type="scientific">Xanthomonas translucens pv. translucens DSM 18974</name>
    <dbReference type="NCBI Taxonomy" id="1261556"/>
    <lineage>
        <taxon>Bacteria</taxon>
        <taxon>Pseudomonadati</taxon>
        <taxon>Pseudomonadota</taxon>
        <taxon>Gammaproteobacteria</taxon>
        <taxon>Lysobacterales</taxon>
        <taxon>Lysobacteraceae</taxon>
        <taxon>Xanthomonas</taxon>
        <taxon>Xanthomonas translucens group</taxon>
    </lineage>
</organism>